<dbReference type="EMBL" id="DXCD01000028">
    <property type="protein sequence ID" value="HIZ12494.1"/>
    <property type="molecule type" value="Genomic_DNA"/>
</dbReference>
<dbReference type="Proteomes" id="UP000824017">
    <property type="component" value="Unassembled WGS sequence"/>
</dbReference>
<accession>A0A9D2IIU9</accession>
<organism evidence="3 4">
    <name type="scientific">Candidatus Mediterraneibacter stercorigallinarum</name>
    <dbReference type="NCBI Taxonomy" id="2838686"/>
    <lineage>
        <taxon>Bacteria</taxon>
        <taxon>Bacillati</taxon>
        <taxon>Bacillota</taxon>
        <taxon>Clostridia</taxon>
        <taxon>Lachnospirales</taxon>
        <taxon>Lachnospiraceae</taxon>
        <taxon>Mediterraneibacter</taxon>
    </lineage>
</organism>
<sequence>MLEEIYGWIQNISVYLIVMAAVMHAIPGKDYGKYIRFFSGLVLILLLSTPLLKLAGMEDTFRTIYKSREYEMERQEIERAEEIYEQSDIFGFIGEDPSEGETAGDSNVPGEEVVQEEGRIKVEDIEIGE</sequence>
<dbReference type="InterPro" id="IPR014245">
    <property type="entry name" value="Spore_III_AF"/>
</dbReference>
<proteinExistence type="predicted"/>
<evidence type="ECO:0000256" key="2">
    <source>
        <dbReference type="SAM" id="Phobius"/>
    </source>
</evidence>
<reference evidence="3" key="1">
    <citation type="journal article" date="2021" name="PeerJ">
        <title>Extensive microbial diversity within the chicken gut microbiome revealed by metagenomics and culture.</title>
        <authorList>
            <person name="Gilroy R."/>
            <person name="Ravi A."/>
            <person name="Getino M."/>
            <person name="Pursley I."/>
            <person name="Horton D.L."/>
            <person name="Alikhan N.F."/>
            <person name="Baker D."/>
            <person name="Gharbi K."/>
            <person name="Hall N."/>
            <person name="Watson M."/>
            <person name="Adriaenssens E.M."/>
            <person name="Foster-Nyarko E."/>
            <person name="Jarju S."/>
            <person name="Secka A."/>
            <person name="Antonio M."/>
            <person name="Oren A."/>
            <person name="Chaudhuri R.R."/>
            <person name="La Ragione R."/>
            <person name="Hildebrand F."/>
            <person name="Pallen M.J."/>
        </authorList>
    </citation>
    <scope>NUCLEOTIDE SEQUENCE</scope>
    <source>
        <strain evidence="3">ChiGjej1B1-13045</strain>
    </source>
</reference>
<dbReference type="AlphaFoldDB" id="A0A9D2IIU9"/>
<evidence type="ECO:0000313" key="3">
    <source>
        <dbReference type="EMBL" id="HIZ12494.1"/>
    </source>
</evidence>
<evidence type="ECO:0000313" key="4">
    <source>
        <dbReference type="Proteomes" id="UP000824017"/>
    </source>
</evidence>
<keyword evidence="2" id="KW-0812">Transmembrane</keyword>
<protein>
    <submittedName>
        <fullName evidence="3">Stage III sporulation protein AF</fullName>
    </submittedName>
</protein>
<feature type="transmembrane region" description="Helical" evidence="2">
    <location>
        <begin position="12"/>
        <end position="28"/>
    </location>
</feature>
<feature type="transmembrane region" description="Helical" evidence="2">
    <location>
        <begin position="34"/>
        <end position="52"/>
    </location>
</feature>
<keyword evidence="2" id="KW-0472">Membrane</keyword>
<gene>
    <name evidence="3" type="ORF">H9817_00990</name>
</gene>
<dbReference type="Pfam" id="PF09581">
    <property type="entry name" value="Spore_III_AF"/>
    <property type="match status" value="1"/>
</dbReference>
<name>A0A9D2IIU9_9FIRM</name>
<comment type="caution">
    <text evidence="3">The sequence shown here is derived from an EMBL/GenBank/DDBJ whole genome shotgun (WGS) entry which is preliminary data.</text>
</comment>
<reference evidence="3" key="2">
    <citation type="submission" date="2021-04" db="EMBL/GenBank/DDBJ databases">
        <authorList>
            <person name="Gilroy R."/>
        </authorList>
    </citation>
    <scope>NUCLEOTIDE SEQUENCE</scope>
    <source>
        <strain evidence="3">ChiGjej1B1-13045</strain>
    </source>
</reference>
<keyword evidence="2" id="KW-1133">Transmembrane helix</keyword>
<feature type="region of interest" description="Disordered" evidence="1">
    <location>
        <begin position="95"/>
        <end position="115"/>
    </location>
</feature>
<evidence type="ECO:0000256" key="1">
    <source>
        <dbReference type="SAM" id="MobiDB-lite"/>
    </source>
</evidence>